<feature type="region of interest" description="Disordered" evidence="1">
    <location>
        <begin position="33"/>
        <end position="61"/>
    </location>
</feature>
<feature type="compositionally biased region" description="Low complexity" evidence="1">
    <location>
        <begin position="51"/>
        <end position="61"/>
    </location>
</feature>
<dbReference type="Proteomes" id="UP001443914">
    <property type="component" value="Unassembled WGS sequence"/>
</dbReference>
<dbReference type="PANTHER" id="PTHR33730">
    <property type="entry name" value="OS05G0542732 PROTEIN-RELATED"/>
    <property type="match status" value="1"/>
</dbReference>
<reference evidence="2" key="1">
    <citation type="submission" date="2024-03" db="EMBL/GenBank/DDBJ databases">
        <title>WGS assembly of Saponaria officinalis var. Norfolk2.</title>
        <authorList>
            <person name="Jenkins J."/>
            <person name="Shu S."/>
            <person name="Grimwood J."/>
            <person name="Barry K."/>
            <person name="Goodstein D."/>
            <person name="Schmutz J."/>
            <person name="Leebens-Mack J."/>
            <person name="Osbourn A."/>
        </authorList>
    </citation>
    <scope>NUCLEOTIDE SEQUENCE [LARGE SCALE GENOMIC DNA]</scope>
    <source>
        <strain evidence="2">JIC</strain>
    </source>
</reference>
<organism evidence="2 3">
    <name type="scientific">Saponaria officinalis</name>
    <name type="common">Common soapwort</name>
    <name type="synonym">Lychnis saponaria</name>
    <dbReference type="NCBI Taxonomy" id="3572"/>
    <lineage>
        <taxon>Eukaryota</taxon>
        <taxon>Viridiplantae</taxon>
        <taxon>Streptophyta</taxon>
        <taxon>Embryophyta</taxon>
        <taxon>Tracheophyta</taxon>
        <taxon>Spermatophyta</taxon>
        <taxon>Magnoliopsida</taxon>
        <taxon>eudicotyledons</taxon>
        <taxon>Gunneridae</taxon>
        <taxon>Pentapetalae</taxon>
        <taxon>Caryophyllales</taxon>
        <taxon>Caryophyllaceae</taxon>
        <taxon>Caryophylleae</taxon>
        <taxon>Saponaria</taxon>
    </lineage>
</organism>
<evidence type="ECO:0000313" key="2">
    <source>
        <dbReference type="EMBL" id="KAK9690376.1"/>
    </source>
</evidence>
<dbReference type="PANTHER" id="PTHR33730:SF4">
    <property type="entry name" value="OS05G0542732 PROTEIN"/>
    <property type="match status" value="1"/>
</dbReference>
<dbReference type="AlphaFoldDB" id="A0AAW1ILY3"/>
<name>A0AAW1ILY3_SAPOF</name>
<protein>
    <submittedName>
        <fullName evidence="2">Uncharacterized protein</fullName>
    </submittedName>
</protein>
<evidence type="ECO:0000313" key="3">
    <source>
        <dbReference type="Proteomes" id="UP001443914"/>
    </source>
</evidence>
<dbReference type="Pfam" id="PF15697">
    <property type="entry name" value="DUF4666"/>
    <property type="match status" value="1"/>
</dbReference>
<sequence>MAHLQLQRSTISFRRQGSSGLVWDDRFATEKKSHPKDSFLSGELGKSNKLQQRSSSPPFIRSFSLNKDFRHINTTKPNNVKINSNTTACSDCLDIPNDPPSPRRKGWVCCGGFGKGSRPSDSIQPIKSRPR</sequence>
<accession>A0AAW1ILY3</accession>
<dbReference type="InterPro" id="IPR031421">
    <property type="entry name" value="DUF4666"/>
</dbReference>
<evidence type="ECO:0000256" key="1">
    <source>
        <dbReference type="SAM" id="MobiDB-lite"/>
    </source>
</evidence>
<dbReference type="EMBL" id="JBDFQZ010000009">
    <property type="protein sequence ID" value="KAK9690376.1"/>
    <property type="molecule type" value="Genomic_DNA"/>
</dbReference>
<keyword evidence="3" id="KW-1185">Reference proteome</keyword>
<proteinExistence type="predicted"/>
<comment type="caution">
    <text evidence="2">The sequence shown here is derived from an EMBL/GenBank/DDBJ whole genome shotgun (WGS) entry which is preliminary data.</text>
</comment>
<gene>
    <name evidence="2" type="ORF">RND81_09G123100</name>
</gene>